<dbReference type="Proteomes" id="UP000762676">
    <property type="component" value="Unassembled WGS sequence"/>
</dbReference>
<evidence type="ECO:0000313" key="2">
    <source>
        <dbReference type="EMBL" id="GFR68839.1"/>
    </source>
</evidence>
<gene>
    <name evidence="2" type="ORF">ElyMa_002031200</name>
</gene>
<accession>A0AAV4F6Y5</accession>
<proteinExistence type="predicted"/>
<feature type="chain" id="PRO_5043584990" evidence="1">
    <location>
        <begin position="22"/>
        <end position="111"/>
    </location>
</feature>
<comment type="caution">
    <text evidence="2">The sequence shown here is derived from an EMBL/GenBank/DDBJ whole genome shotgun (WGS) entry which is preliminary data.</text>
</comment>
<dbReference type="AlphaFoldDB" id="A0AAV4F6Y5"/>
<protein>
    <submittedName>
        <fullName evidence="2">Uncharacterized protein</fullName>
    </submittedName>
</protein>
<feature type="signal peptide" evidence="1">
    <location>
        <begin position="1"/>
        <end position="21"/>
    </location>
</feature>
<name>A0AAV4F6Y5_9GAST</name>
<keyword evidence="3" id="KW-1185">Reference proteome</keyword>
<dbReference type="EMBL" id="BMAT01004142">
    <property type="protein sequence ID" value="GFR68839.1"/>
    <property type="molecule type" value="Genomic_DNA"/>
</dbReference>
<sequence length="111" mass="12535">MKPGRFALYAFVAGLCFAVEGEKLSGSKLSVEKFLKDYVRKETCSLPEDMDGEWETTLWGNITVSGFVLHTDLGLGGSEVRDLECYLTSDSGETVLRYRKSLLKLRRKYLN</sequence>
<reference evidence="2 3" key="1">
    <citation type="journal article" date="2021" name="Elife">
        <title>Chloroplast acquisition without the gene transfer in kleptoplastic sea slugs, Plakobranchus ocellatus.</title>
        <authorList>
            <person name="Maeda T."/>
            <person name="Takahashi S."/>
            <person name="Yoshida T."/>
            <person name="Shimamura S."/>
            <person name="Takaki Y."/>
            <person name="Nagai Y."/>
            <person name="Toyoda A."/>
            <person name="Suzuki Y."/>
            <person name="Arimoto A."/>
            <person name="Ishii H."/>
            <person name="Satoh N."/>
            <person name="Nishiyama T."/>
            <person name="Hasebe M."/>
            <person name="Maruyama T."/>
            <person name="Minagawa J."/>
            <person name="Obokata J."/>
            <person name="Shigenobu S."/>
        </authorList>
    </citation>
    <scope>NUCLEOTIDE SEQUENCE [LARGE SCALE GENOMIC DNA]</scope>
</reference>
<evidence type="ECO:0000313" key="3">
    <source>
        <dbReference type="Proteomes" id="UP000762676"/>
    </source>
</evidence>
<keyword evidence="1" id="KW-0732">Signal</keyword>
<organism evidence="2 3">
    <name type="scientific">Elysia marginata</name>
    <dbReference type="NCBI Taxonomy" id="1093978"/>
    <lineage>
        <taxon>Eukaryota</taxon>
        <taxon>Metazoa</taxon>
        <taxon>Spiralia</taxon>
        <taxon>Lophotrochozoa</taxon>
        <taxon>Mollusca</taxon>
        <taxon>Gastropoda</taxon>
        <taxon>Heterobranchia</taxon>
        <taxon>Euthyneura</taxon>
        <taxon>Panpulmonata</taxon>
        <taxon>Sacoglossa</taxon>
        <taxon>Placobranchoidea</taxon>
        <taxon>Plakobranchidae</taxon>
        <taxon>Elysia</taxon>
    </lineage>
</organism>
<evidence type="ECO:0000256" key="1">
    <source>
        <dbReference type="SAM" id="SignalP"/>
    </source>
</evidence>